<proteinExistence type="predicted"/>
<protein>
    <recommendedName>
        <fullName evidence="2">6-bladed beta-propeller</fullName>
    </recommendedName>
</protein>
<dbReference type="InterPro" id="IPR011042">
    <property type="entry name" value="6-blade_b-propeller_TolB-like"/>
</dbReference>
<gene>
    <name evidence="1" type="ORF">METZ01_LOCUS447097</name>
</gene>
<feature type="non-terminal residue" evidence="1">
    <location>
        <position position="1"/>
    </location>
</feature>
<name>A0A382ZFQ0_9ZZZZ</name>
<reference evidence="1" key="1">
    <citation type="submission" date="2018-05" db="EMBL/GenBank/DDBJ databases">
        <authorList>
            <person name="Lanie J.A."/>
            <person name="Ng W.-L."/>
            <person name="Kazmierczak K.M."/>
            <person name="Andrzejewski T.M."/>
            <person name="Davidsen T.M."/>
            <person name="Wayne K.J."/>
            <person name="Tettelin H."/>
            <person name="Glass J.I."/>
            <person name="Rusch D."/>
            <person name="Podicherti R."/>
            <person name="Tsui H.-C.T."/>
            <person name="Winkler M.E."/>
        </authorList>
    </citation>
    <scope>NUCLEOTIDE SEQUENCE</scope>
</reference>
<dbReference type="Gene3D" id="2.120.10.30">
    <property type="entry name" value="TolB, C-terminal domain"/>
    <property type="match status" value="1"/>
</dbReference>
<dbReference type="SUPFAM" id="SSF63825">
    <property type="entry name" value="YWTD domain"/>
    <property type="match status" value="1"/>
</dbReference>
<feature type="non-terminal residue" evidence="1">
    <location>
        <position position="258"/>
    </location>
</feature>
<evidence type="ECO:0000313" key="1">
    <source>
        <dbReference type="EMBL" id="SVD94243.1"/>
    </source>
</evidence>
<organism evidence="1">
    <name type="scientific">marine metagenome</name>
    <dbReference type="NCBI Taxonomy" id="408172"/>
    <lineage>
        <taxon>unclassified sequences</taxon>
        <taxon>metagenomes</taxon>
        <taxon>ecological metagenomes</taxon>
    </lineage>
</organism>
<sequence>AKDPGIGPDRLNRPGSLRYDHVNQRLFVTDVGNERVLIFDAGEGRLQSGASATHVLGQNDFLSRQDRLDLKKLTPGAMILDVKEQRLLVSEGSVLNRMLVFDVHPERIKNNPDAFAVLFQEDFGPPKRATSDVFENSPRPFLNEETNTLYVASGYPGGNRVLLYDFSPENVHTGMRAFDVLGHYDQEGNPDFNARAAYGRINARYVYPRAVALDPLDHRLFVNDQYNNRVVMYELDVENRIVDRAAKIILGQPDEYSG</sequence>
<evidence type="ECO:0008006" key="2">
    <source>
        <dbReference type="Google" id="ProtNLM"/>
    </source>
</evidence>
<dbReference type="EMBL" id="UINC01183464">
    <property type="protein sequence ID" value="SVD94243.1"/>
    <property type="molecule type" value="Genomic_DNA"/>
</dbReference>
<accession>A0A382ZFQ0</accession>
<dbReference type="AlphaFoldDB" id="A0A382ZFQ0"/>